<dbReference type="AlphaFoldDB" id="A0A1V9Y6I0"/>
<organism evidence="1 2">
    <name type="scientific">Achlya hypogyna</name>
    <name type="common">Oomycete</name>
    <name type="synonym">Protoachlya hypogyna</name>
    <dbReference type="NCBI Taxonomy" id="1202772"/>
    <lineage>
        <taxon>Eukaryota</taxon>
        <taxon>Sar</taxon>
        <taxon>Stramenopiles</taxon>
        <taxon>Oomycota</taxon>
        <taxon>Saprolegniomycetes</taxon>
        <taxon>Saprolegniales</taxon>
        <taxon>Achlyaceae</taxon>
        <taxon>Achlya</taxon>
    </lineage>
</organism>
<comment type="caution">
    <text evidence="1">The sequence shown here is derived from an EMBL/GenBank/DDBJ whole genome shotgun (WGS) entry which is preliminary data.</text>
</comment>
<dbReference type="OrthoDB" id="119397at2759"/>
<evidence type="ECO:0000313" key="2">
    <source>
        <dbReference type="Proteomes" id="UP000243579"/>
    </source>
</evidence>
<keyword evidence="2" id="KW-1185">Reference proteome</keyword>
<gene>
    <name evidence="1" type="ORF">ACHHYP_20820</name>
</gene>
<name>A0A1V9Y6I0_ACHHY</name>
<dbReference type="Proteomes" id="UP000243579">
    <property type="component" value="Unassembled WGS sequence"/>
</dbReference>
<sequence>MESGVMDVLTVIPPEEILEKGIAYVFSSQKIMGWFKVRVYRKDSWLKHDFDLELLNCKNNSLEKYNLDFGDMFLPAHHCLLSLIQLTKEVAKNYVARLIKLH</sequence>
<dbReference type="EMBL" id="JNBR01002823">
    <property type="protein sequence ID" value="OQR81288.1"/>
    <property type="molecule type" value="Genomic_DNA"/>
</dbReference>
<protein>
    <submittedName>
        <fullName evidence="1">Uncharacterized protein</fullName>
    </submittedName>
</protein>
<evidence type="ECO:0000313" key="1">
    <source>
        <dbReference type="EMBL" id="OQR81288.1"/>
    </source>
</evidence>
<proteinExistence type="predicted"/>
<accession>A0A1V9Y6I0</accession>
<reference evidence="1 2" key="1">
    <citation type="journal article" date="2014" name="Genome Biol. Evol.">
        <title>The secreted proteins of Achlya hypogyna and Thraustotheca clavata identify the ancestral oomycete secretome and reveal gene acquisitions by horizontal gene transfer.</title>
        <authorList>
            <person name="Misner I."/>
            <person name="Blouin N."/>
            <person name="Leonard G."/>
            <person name="Richards T.A."/>
            <person name="Lane C.E."/>
        </authorList>
    </citation>
    <scope>NUCLEOTIDE SEQUENCE [LARGE SCALE GENOMIC DNA]</scope>
    <source>
        <strain evidence="1 2">ATCC 48635</strain>
    </source>
</reference>